<evidence type="ECO:0000259" key="18">
    <source>
        <dbReference type="PROSITE" id="PS50011"/>
    </source>
</evidence>
<evidence type="ECO:0000256" key="8">
    <source>
        <dbReference type="ARBA" id="ARBA00022679"/>
    </source>
</evidence>
<dbReference type="EC" id="2.7.11.22" evidence="3"/>
<keyword evidence="6" id="KW-0597">Phosphoprotein</keyword>
<evidence type="ECO:0000256" key="4">
    <source>
        <dbReference type="ARBA" id="ARBA00022490"/>
    </source>
</evidence>
<evidence type="ECO:0000256" key="6">
    <source>
        <dbReference type="ARBA" id="ARBA00022553"/>
    </source>
</evidence>
<feature type="region of interest" description="Disordered" evidence="17">
    <location>
        <begin position="73"/>
        <end position="92"/>
    </location>
</feature>
<feature type="binding site" evidence="15">
    <location>
        <position position="140"/>
    </location>
    <ligand>
        <name>ATP</name>
        <dbReference type="ChEBI" id="CHEBI:30616"/>
    </ligand>
</feature>
<evidence type="ECO:0000256" key="2">
    <source>
        <dbReference type="ARBA" id="ARBA00006485"/>
    </source>
</evidence>
<comment type="catalytic activity">
    <reaction evidence="14">
        <text>L-seryl-[protein] + ATP = O-phospho-L-seryl-[protein] + ADP + H(+)</text>
        <dbReference type="Rhea" id="RHEA:17989"/>
        <dbReference type="Rhea" id="RHEA-COMP:9863"/>
        <dbReference type="Rhea" id="RHEA-COMP:11604"/>
        <dbReference type="ChEBI" id="CHEBI:15378"/>
        <dbReference type="ChEBI" id="CHEBI:29999"/>
        <dbReference type="ChEBI" id="CHEBI:30616"/>
        <dbReference type="ChEBI" id="CHEBI:83421"/>
        <dbReference type="ChEBI" id="CHEBI:456216"/>
        <dbReference type="EC" id="2.7.11.22"/>
    </reaction>
</comment>
<dbReference type="InterPro" id="IPR000719">
    <property type="entry name" value="Prot_kinase_dom"/>
</dbReference>
<dbReference type="CDD" id="cd07838">
    <property type="entry name" value="STKc_CDK4_6_like"/>
    <property type="match status" value="1"/>
</dbReference>
<dbReference type="GO" id="GO:0000082">
    <property type="term" value="P:G1/S transition of mitotic cell cycle"/>
    <property type="evidence" value="ECO:0007669"/>
    <property type="project" value="TreeGrafter"/>
</dbReference>
<feature type="domain" description="Protein kinase" evidence="18">
    <location>
        <begin position="110"/>
        <end position="399"/>
    </location>
</feature>
<keyword evidence="9 15" id="KW-0547">Nucleotide-binding</keyword>
<evidence type="ECO:0000256" key="12">
    <source>
        <dbReference type="ARBA" id="ARBA00023306"/>
    </source>
</evidence>
<comment type="similarity">
    <text evidence="2">Belongs to the protein kinase superfamily. CMGC Ser/Thr protein kinase family. CDC2/CDKX subfamily.</text>
</comment>
<dbReference type="GO" id="GO:0004693">
    <property type="term" value="F:cyclin-dependent protein serine/threonine kinase activity"/>
    <property type="evidence" value="ECO:0007669"/>
    <property type="project" value="UniProtKB-EC"/>
</dbReference>
<dbReference type="GO" id="GO:0000307">
    <property type="term" value="C:cyclin-dependent protein kinase holoenzyme complex"/>
    <property type="evidence" value="ECO:0007669"/>
    <property type="project" value="TreeGrafter"/>
</dbReference>
<dbReference type="PANTHER" id="PTHR24056">
    <property type="entry name" value="CELL DIVISION PROTEIN KINASE"/>
    <property type="match status" value="1"/>
</dbReference>
<dbReference type="AlphaFoldDB" id="A0A8X6NPP7"/>
<dbReference type="Proteomes" id="UP000887013">
    <property type="component" value="Unassembled WGS sequence"/>
</dbReference>
<organism evidence="19 20">
    <name type="scientific">Nephila pilipes</name>
    <name type="common">Giant wood spider</name>
    <name type="synonym">Nephila maculata</name>
    <dbReference type="NCBI Taxonomy" id="299642"/>
    <lineage>
        <taxon>Eukaryota</taxon>
        <taxon>Metazoa</taxon>
        <taxon>Ecdysozoa</taxon>
        <taxon>Arthropoda</taxon>
        <taxon>Chelicerata</taxon>
        <taxon>Arachnida</taxon>
        <taxon>Araneae</taxon>
        <taxon>Araneomorphae</taxon>
        <taxon>Entelegynae</taxon>
        <taxon>Araneoidea</taxon>
        <taxon>Nephilidae</taxon>
        <taxon>Nephila</taxon>
    </lineage>
</organism>
<dbReference type="OrthoDB" id="1732493at2759"/>
<evidence type="ECO:0000256" key="3">
    <source>
        <dbReference type="ARBA" id="ARBA00012425"/>
    </source>
</evidence>
<dbReference type="GO" id="GO:0005634">
    <property type="term" value="C:nucleus"/>
    <property type="evidence" value="ECO:0007669"/>
    <property type="project" value="TreeGrafter"/>
</dbReference>
<dbReference type="SUPFAM" id="SSF56112">
    <property type="entry name" value="Protein kinase-like (PK-like)"/>
    <property type="match status" value="1"/>
</dbReference>
<dbReference type="FunFam" id="3.30.200.20:FF:000124">
    <property type="entry name" value="Cyclin-dependent kinase 4"/>
    <property type="match status" value="1"/>
</dbReference>
<dbReference type="GO" id="GO:0051301">
    <property type="term" value="P:cell division"/>
    <property type="evidence" value="ECO:0007669"/>
    <property type="project" value="UniProtKB-KW"/>
</dbReference>
<evidence type="ECO:0000256" key="5">
    <source>
        <dbReference type="ARBA" id="ARBA00022527"/>
    </source>
</evidence>
<evidence type="ECO:0000256" key="11">
    <source>
        <dbReference type="ARBA" id="ARBA00022840"/>
    </source>
</evidence>
<dbReference type="PANTHER" id="PTHR24056:SF472">
    <property type="entry name" value="CYCLIN-DEPENDENT KINASE 4, ISOFORM A"/>
    <property type="match status" value="1"/>
</dbReference>
<evidence type="ECO:0000256" key="9">
    <source>
        <dbReference type="ARBA" id="ARBA00022741"/>
    </source>
</evidence>
<keyword evidence="10" id="KW-0418">Kinase</keyword>
<dbReference type="GO" id="GO:0007165">
    <property type="term" value="P:signal transduction"/>
    <property type="evidence" value="ECO:0007669"/>
    <property type="project" value="TreeGrafter"/>
</dbReference>
<dbReference type="Pfam" id="PF00069">
    <property type="entry name" value="Pkinase"/>
    <property type="match status" value="1"/>
</dbReference>
<evidence type="ECO:0000256" key="17">
    <source>
        <dbReference type="SAM" id="MobiDB-lite"/>
    </source>
</evidence>
<dbReference type="InterPro" id="IPR050108">
    <property type="entry name" value="CDK"/>
</dbReference>
<dbReference type="PROSITE" id="PS50011">
    <property type="entry name" value="PROTEIN_KINASE_DOM"/>
    <property type="match status" value="1"/>
</dbReference>
<keyword evidence="8" id="KW-0808">Transferase</keyword>
<dbReference type="Gene3D" id="3.30.200.20">
    <property type="entry name" value="Phosphorylase Kinase, domain 1"/>
    <property type="match status" value="1"/>
</dbReference>
<evidence type="ECO:0000256" key="10">
    <source>
        <dbReference type="ARBA" id="ARBA00022777"/>
    </source>
</evidence>
<keyword evidence="11 15" id="KW-0067">ATP-binding</keyword>
<evidence type="ECO:0000256" key="16">
    <source>
        <dbReference type="RuleBase" id="RU000304"/>
    </source>
</evidence>
<dbReference type="GO" id="GO:0010389">
    <property type="term" value="P:regulation of G2/M transition of mitotic cell cycle"/>
    <property type="evidence" value="ECO:0007669"/>
    <property type="project" value="TreeGrafter"/>
</dbReference>
<dbReference type="InterPro" id="IPR008271">
    <property type="entry name" value="Ser/Thr_kinase_AS"/>
</dbReference>
<keyword evidence="12" id="KW-0131">Cell cycle</keyword>
<comment type="caution">
    <text evidence="19">The sequence shown here is derived from an EMBL/GenBank/DDBJ whole genome shotgun (WGS) entry which is preliminary data.</text>
</comment>
<comment type="catalytic activity">
    <reaction evidence="13">
        <text>L-threonyl-[protein] + ATP = O-phospho-L-threonyl-[protein] + ADP + H(+)</text>
        <dbReference type="Rhea" id="RHEA:46608"/>
        <dbReference type="Rhea" id="RHEA-COMP:11060"/>
        <dbReference type="Rhea" id="RHEA-COMP:11605"/>
        <dbReference type="ChEBI" id="CHEBI:15378"/>
        <dbReference type="ChEBI" id="CHEBI:30013"/>
        <dbReference type="ChEBI" id="CHEBI:30616"/>
        <dbReference type="ChEBI" id="CHEBI:61977"/>
        <dbReference type="ChEBI" id="CHEBI:456216"/>
        <dbReference type="EC" id="2.7.11.22"/>
    </reaction>
</comment>
<keyword evidence="4" id="KW-0963">Cytoplasm</keyword>
<dbReference type="PROSITE" id="PS00107">
    <property type="entry name" value="PROTEIN_KINASE_ATP"/>
    <property type="match status" value="1"/>
</dbReference>
<keyword evidence="7" id="KW-0132">Cell division</keyword>
<dbReference type="PROSITE" id="PS00108">
    <property type="entry name" value="PROTEIN_KINASE_ST"/>
    <property type="match status" value="1"/>
</dbReference>
<comment type="subcellular location">
    <subcellularLocation>
        <location evidence="1">Cytoplasm</location>
    </subcellularLocation>
</comment>
<gene>
    <name evidence="19" type="primary">CDK6</name>
    <name evidence="19" type="ORF">NPIL_312481</name>
</gene>
<evidence type="ECO:0000256" key="13">
    <source>
        <dbReference type="ARBA" id="ARBA00047811"/>
    </source>
</evidence>
<proteinExistence type="inferred from homology"/>
<evidence type="ECO:0000313" key="19">
    <source>
        <dbReference type="EMBL" id="GFT27400.1"/>
    </source>
</evidence>
<keyword evidence="5 16" id="KW-0723">Serine/threonine-protein kinase</keyword>
<dbReference type="InterPro" id="IPR017441">
    <property type="entry name" value="Protein_kinase_ATP_BS"/>
</dbReference>
<evidence type="ECO:0000313" key="20">
    <source>
        <dbReference type="Proteomes" id="UP000887013"/>
    </source>
</evidence>
<sequence length="424" mass="47560">MCNRKRKPPSVTGRSFRFYELCVLSRTITGGMNDQSLAAGVRTRQLYTFFLSTLKLIMPSNIVAKNCSAAPRNNSNTSITTSNASSNQQQSAAPTNISSFSIFQHSSKSYDEMTVIGTGAYGTVYKARDLASNGQYVALKKVTIPLGEDGVPVSMIREIALLKQLTALEHPNVVRLLDICHGRKLENERQMLVYLVFEHVDQDLATYLERCPSPGLSSERIKDLFFQLLNGLDFLHFNRVLHRDLKPQNILVSNQGIVKLADFGLARIYSGQIALTSVVVTLWYRPPEVLLYQAYASAVDVWSSGCILAELYKREPLFPGENEVDQLAKIFEIIGSPKQSEWPKDVSLPWTSFKFYKGVPLRSIVPEMCPDGIDLLKRMLCFNPVDRISCETALKHPYFRDVAVSTPVTNHNISNGYKTKSFKV</sequence>
<dbReference type="InterPro" id="IPR011009">
    <property type="entry name" value="Kinase-like_dom_sf"/>
</dbReference>
<dbReference type="GO" id="GO:0005524">
    <property type="term" value="F:ATP binding"/>
    <property type="evidence" value="ECO:0007669"/>
    <property type="project" value="UniProtKB-UniRule"/>
</dbReference>
<dbReference type="FunFam" id="1.10.510.10:FF:000205">
    <property type="entry name" value="Cyclin-dependent kinase 6"/>
    <property type="match status" value="1"/>
</dbReference>
<dbReference type="Gene3D" id="1.10.510.10">
    <property type="entry name" value="Transferase(Phosphotransferase) domain 1"/>
    <property type="match status" value="1"/>
</dbReference>
<reference evidence="19" key="1">
    <citation type="submission" date="2020-08" db="EMBL/GenBank/DDBJ databases">
        <title>Multicomponent nature underlies the extraordinary mechanical properties of spider dragline silk.</title>
        <authorList>
            <person name="Kono N."/>
            <person name="Nakamura H."/>
            <person name="Mori M."/>
            <person name="Yoshida Y."/>
            <person name="Ohtoshi R."/>
            <person name="Malay A.D."/>
            <person name="Moran D.A.P."/>
            <person name="Tomita M."/>
            <person name="Numata K."/>
            <person name="Arakawa K."/>
        </authorList>
    </citation>
    <scope>NUCLEOTIDE SEQUENCE</scope>
</reference>
<dbReference type="SMART" id="SM00220">
    <property type="entry name" value="S_TKc"/>
    <property type="match status" value="1"/>
</dbReference>
<evidence type="ECO:0000256" key="7">
    <source>
        <dbReference type="ARBA" id="ARBA00022618"/>
    </source>
</evidence>
<evidence type="ECO:0000256" key="15">
    <source>
        <dbReference type="PROSITE-ProRule" id="PRU10141"/>
    </source>
</evidence>
<dbReference type="GO" id="GO:0010468">
    <property type="term" value="P:regulation of gene expression"/>
    <property type="evidence" value="ECO:0007669"/>
    <property type="project" value="TreeGrafter"/>
</dbReference>
<name>A0A8X6NPP7_NEPPI</name>
<dbReference type="GO" id="GO:0005737">
    <property type="term" value="C:cytoplasm"/>
    <property type="evidence" value="ECO:0007669"/>
    <property type="project" value="UniProtKB-SubCell"/>
</dbReference>
<protein>
    <recommendedName>
        <fullName evidence="3">cyclin-dependent kinase</fullName>
        <ecNumber evidence="3">2.7.11.22</ecNumber>
    </recommendedName>
</protein>
<keyword evidence="20" id="KW-1185">Reference proteome</keyword>
<accession>A0A8X6NPP7</accession>
<dbReference type="GO" id="GO:0030332">
    <property type="term" value="F:cyclin binding"/>
    <property type="evidence" value="ECO:0007669"/>
    <property type="project" value="TreeGrafter"/>
</dbReference>
<evidence type="ECO:0000256" key="1">
    <source>
        <dbReference type="ARBA" id="ARBA00004496"/>
    </source>
</evidence>
<evidence type="ECO:0000256" key="14">
    <source>
        <dbReference type="ARBA" id="ARBA00048367"/>
    </source>
</evidence>
<dbReference type="EMBL" id="BMAW01060662">
    <property type="protein sequence ID" value="GFT27400.1"/>
    <property type="molecule type" value="Genomic_DNA"/>
</dbReference>